<dbReference type="SMART" id="SM00382">
    <property type="entry name" value="AAA"/>
    <property type="match status" value="1"/>
</dbReference>
<dbReference type="InterPro" id="IPR050763">
    <property type="entry name" value="ABC_transporter_ATP-binding"/>
</dbReference>
<dbReference type="Gene3D" id="3.40.50.300">
    <property type="entry name" value="P-loop containing nucleotide triphosphate hydrolases"/>
    <property type="match status" value="1"/>
</dbReference>
<dbReference type="RefSeq" id="WP_062416774.1">
    <property type="nucleotide sequence ID" value="NZ_DF967974.1"/>
</dbReference>
<keyword evidence="3" id="KW-0547">Nucleotide-binding</keyword>
<protein>
    <recommendedName>
        <fullName evidence="5">ABC transporter domain-containing protein</fullName>
    </recommendedName>
</protein>
<dbReference type="PROSITE" id="PS50893">
    <property type="entry name" value="ABC_TRANSPORTER_2"/>
    <property type="match status" value="1"/>
</dbReference>
<sequence length="299" mass="33553">MRYLVIRTENLTKMYGRHLGVRDLMLEVEPGEVFGFLGPDGSGKTTTIRLLLDFVRPTSGRALVLGLDSRQDSLKVRRQVGYLPGEFDFFAHQTGGAALRSFETLRGKLDWAYVDGLVERFGLDVDQKIGDMPALERRKVGLIQAFMHRPELILLDEPSRGLDLATQQALYQLIAEVRQEGRTVFLASNSVCEMERLCDRAAVLYGGQVMAVERGVHLRARALRRIEMRFATPVPLGAFDALPNLQDLHITPHSLSCTVRGDPDTLLKLASQYRITDMLSQSLSLEEVFRRDYGITCAA</sequence>
<evidence type="ECO:0000256" key="2">
    <source>
        <dbReference type="ARBA" id="ARBA00022448"/>
    </source>
</evidence>
<organism evidence="6 7">
    <name type="scientific">Levilinea saccharolytica</name>
    <dbReference type="NCBI Taxonomy" id="229921"/>
    <lineage>
        <taxon>Bacteria</taxon>
        <taxon>Bacillati</taxon>
        <taxon>Chloroflexota</taxon>
        <taxon>Anaerolineae</taxon>
        <taxon>Anaerolineales</taxon>
        <taxon>Anaerolineaceae</taxon>
        <taxon>Levilinea</taxon>
    </lineage>
</organism>
<accession>A0A0N8GNF2</accession>
<dbReference type="OrthoDB" id="9804819at2"/>
<dbReference type="PANTHER" id="PTHR42711">
    <property type="entry name" value="ABC TRANSPORTER ATP-BINDING PROTEIN"/>
    <property type="match status" value="1"/>
</dbReference>
<comment type="caution">
    <text evidence="6">The sequence shown here is derived from an EMBL/GenBank/DDBJ whole genome shotgun (WGS) entry which is preliminary data.</text>
</comment>
<dbReference type="EMBL" id="LGCM01000058">
    <property type="protein sequence ID" value="KPL77930.1"/>
    <property type="molecule type" value="Genomic_DNA"/>
</dbReference>
<name>A0A0N8GNF2_9CHLR</name>
<dbReference type="PANTHER" id="PTHR42711:SF5">
    <property type="entry name" value="ABC TRANSPORTER ATP-BINDING PROTEIN NATA"/>
    <property type="match status" value="1"/>
</dbReference>
<dbReference type="GO" id="GO:0005524">
    <property type="term" value="F:ATP binding"/>
    <property type="evidence" value="ECO:0007669"/>
    <property type="project" value="UniProtKB-KW"/>
</dbReference>
<gene>
    <name evidence="6" type="ORF">ADN01_15220</name>
</gene>
<evidence type="ECO:0000313" key="7">
    <source>
        <dbReference type="Proteomes" id="UP000050501"/>
    </source>
</evidence>
<dbReference type="InterPro" id="IPR003593">
    <property type="entry name" value="AAA+_ATPase"/>
</dbReference>
<keyword evidence="7" id="KW-1185">Reference proteome</keyword>
<dbReference type="InterPro" id="IPR027417">
    <property type="entry name" value="P-loop_NTPase"/>
</dbReference>
<feature type="domain" description="ABC transporter" evidence="5">
    <location>
        <begin position="6"/>
        <end position="231"/>
    </location>
</feature>
<dbReference type="AlphaFoldDB" id="A0A0N8GNF2"/>
<dbReference type="GO" id="GO:0016887">
    <property type="term" value="F:ATP hydrolysis activity"/>
    <property type="evidence" value="ECO:0007669"/>
    <property type="project" value="InterPro"/>
</dbReference>
<keyword evidence="2" id="KW-0813">Transport</keyword>
<evidence type="ECO:0000256" key="3">
    <source>
        <dbReference type="ARBA" id="ARBA00022741"/>
    </source>
</evidence>
<dbReference type="STRING" id="229921.ADN01_15220"/>
<comment type="similarity">
    <text evidence="1">Belongs to the ABC transporter superfamily.</text>
</comment>
<reference evidence="6 7" key="1">
    <citation type="submission" date="2015-07" db="EMBL/GenBank/DDBJ databases">
        <title>Genome sequence of Levilinea saccharolytica DSM 16555.</title>
        <authorList>
            <person name="Hemp J."/>
            <person name="Ward L.M."/>
            <person name="Pace L.A."/>
            <person name="Fischer W.W."/>
        </authorList>
    </citation>
    <scope>NUCLEOTIDE SEQUENCE [LARGE SCALE GENOMIC DNA]</scope>
    <source>
        <strain evidence="6 7">KIBI-1</strain>
    </source>
</reference>
<proteinExistence type="inferred from homology"/>
<dbReference type="SUPFAM" id="SSF52540">
    <property type="entry name" value="P-loop containing nucleoside triphosphate hydrolases"/>
    <property type="match status" value="1"/>
</dbReference>
<keyword evidence="4" id="KW-0067">ATP-binding</keyword>
<dbReference type="CDD" id="cd03230">
    <property type="entry name" value="ABC_DR_subfamily_A"/>
    <property type="match status" value="1"/>
</dbReference>
<dbReference type="PATRIC" id="fig|229921.5.peg.1220"/>
<evidence type="ECO:0000256" key="1">
    <source>
        <dbReference type="ARBA" id="ARBA00005417"/>
    </source>
</evidence>
<dbReference type="Pfam" id="PF00005">
    <property type="entry name" value="ABC_tran"/>
    <property type="match status" value="1"/>
</dbReference>
<evidence type="ECO:0000259" key="5">
    <source>
        <dbReference type="PROSITE" id="PS50893"/>
    </source>
</evidence>
<dbReference type="Proteomes" id="UP000050501">
    <property type="component" value="Unassembled WGS sequence"/>
</dbReference>
<evidence type="ECO:0000313" key="6">
    <source>
        <dbReference type="EMBL" id="KPL77930.1"/>
    </source>
</evidence>
<evidence type="ECO:0000256" key="4">
    <source>
        <dbReference type="ARBA" id="ARBA00022840"/>
    </source>
</evidence>
<dbReference type="InterPro" id="IPR003439">
    <property type="entry name" value="ABC_transporter-like_ATP-bd"/>
</dbReference>